<gene>
    <name evidence="2" type="ORF">HYC85_029923</name>
</gene>
<evidence type="ECO:0000313" key="3">
    <source>
        <dbReference type="Proteomes" id="UP000593564"/>
    </source>
</evidence>
<feature type="region of interest" description="Disordered" evidence="1">
    <location>
        <begin position="97"/>
        <end position="156"/>
    </location>
</feature>
<reference evidence="2 3" key="2">
    <citation type="submission" date="2020-07" db="EMBL/GenBank/DDBJ databases">
        <title>Genome assembly of wild tea tree DASZ reveals pedigree and selection history of tea varieties.</title>
        <authorList>
            <person name="Zhang W."/>
        </authorList>
    </citation>
    <scope>NUCLEOTIDE SEQUENCE [LARGE SCALE GENOMIC DNA]</scope>
    <source>
        <strain evidence="3">cv. G240</strain>
        <tissue evidence="2">Leaf</tissue>
    </source>
</reference>
<organism evidence="2 3">
    <name type="scientific">Camellia sinensis</name>
    <name type="common">Tea plant</name>
    <name type="synonym">Thea sinensis</name>
    <dbReference type="NCBI Taxonomy" id="4442"/>
    <lineage>
        <taxon>Eukaryota</taxon>
        <taxon>Viridiplantae</taxon>
        <taxon>Streptophyta</taxon>
        <taxon>Embryophyta</taxon>
        <taxon>Tracheophyta</taxon>
        <taxon>Spermatophyta</taxon>
        <taxon>Magnoliopsida</taxon>
        <taxon>eudicotyledons</taxon>
        <taxon>Gunneridae</taxon>
        <taxon>Pentapetalae</taxon>
        <taxon>asterids</taxon>
        <taxon>Ericales</taxon>
        <taxon>Theaceae</taxon>
        <taxon>Camellia</taxon>
    </lineage>
</organism>
<dbReference type="AlphaFoldDB" id="A0A7J7FZB2"/>
<evidence type="ECO:0000313" key="2">
    <source>
        <dbReference type="EMBL" id="KAF5933752.1"/>
    </source>
</evidence>
<name>A0A7J7FZB2_CAMSI</name>
<sequence>MLKCNAHLGHLPHDQSWNPNHLKLAPPSTASYAENFMPEDPPLLGRIVIELSQPEAAPNLGNDVSATTGLRTDALKAEGLNKQQVLAVVAKTMEDTFATQNESSSNQGKNREKGRRTRNDPLSSKSTLGKDQQTKPVPADPFSSAPSKNSQTSKYLPQGRRVFHALCMPLSKALRILAEKGHLKPLEPRPLSGHLPPGHDVTQYCAYHQQTGYRTDNCFRLRHEVQDLFDNGVIIPPSLAMSIVTGSVNLGDNTSM</sequence>
<reference evidence="3" key="1">
    <citation type="journal article" date="2020" name="Nat. Commun.">
        <title>Genome assembly of wild tea tree DASZ reveals pedigree and selection history of tea varieties.</title>
        <authorList>
            <person name="Zhang W."/>
            <person name="Zhang Y."/>
            <person name="Qiu H."/>
            <person name="Guo Y."/>
            <person name="Wan H."/>
            <person name="Zhang X."/>
            <person name="Scossa F."/>
            <person name="Alseekh S."/>
            <person name="Zhang Q."/>
            <person name="Wang P."/>
            <person name="Xu L."/>
            <person name="Schmidt M.H."/>
            <person name="Jia X."/>
            <person name="Li D."/>
            <person name="Zhu A."/>
            <person name="Guo F."/>
            <person name="Chen W."/>
            <person name="Ni D."/>
            <person name="Usadel B."/>
            <person name="Fernie A.R."/>
            <person name="Wen W."/>
        </authorList>
    </citation>
    <scope>NUCLEOTIDE SEQUENCE [LARGE SCALE GENOMIC DNA]</scope>
    <source>
        <strain evidence="3">cv. G240</strain>
    </source>
</reference>
<dbReference type="Proteomes" id="UP000593564">
    <property type="component" value="Unassembled WGS sequence"/>
</dbReference>
<protein>
    <submittedName>
        <fullName evidence="2">Uncharacterized protein</fullName>
    </submittedName>
</protein>
<dbReference type="EMBL" id="JACBKZ010000014">
    <property type="protein sequence ID" value="KAF5933752.1"/>
    <property type="molecule type" value="Genomic_DNA"/>
</dbReference>
<feature type="compositionally biased region" description="Polar residues" evidence="1">
    <location>
        <begin position="144"/>
        <end position="155"/>
    </location>
</feature>
<accession>A0A7J7FZB2</accession>
<evidence type="ECO:0000256" key="1">
    <source>
        <dbReference type="SAM" id="MobiDB-lite"/>
    </source>
</evidence>
<feature type="compositionally biased region" description="Polar residues" evidence="1">
    <location>
        <begin position="97"/>
        <end position="108"/>
    </location>
</feature>
<proteinExistence type="predicted"/>
<comment type="caution">
    <text evidence="2">The sequence shown here is derived from an EMBL/GenBank/DDBJ whole genome shotgun (WGS) entry which is preliminary data.</text>
</comment>
<feature type="compositionally biased region" description="Polar residues" evidence="1">
    <location>
        <begin position="120"/>
        <end position="135"/>
    </location>
</feature>
<keyword evidence="3" id="KW-1185">Reference proteome</keyword>